<organism evidence="2 3">
    <name type="scientific">Facklamia lactis</name>
    <dbReference type="NCBI Taxonomy" id="2749967"/>
    <lineage>
        <taxon>Bacteria</taxon>
        <taxon>Bacillati</taxon>
        <taxon>Bacillota</taxon>
        <taxon>Bacilli</taxon>
        <taxon>Lactobacillales</taxon>
        <taxon>Aerococcaceae</taxon>
        <taxon>Facklamia</taxon>
    </lineage>
</organism>
<name>A0ABS0LPI0_9LACT</name>
<sequence length="144" mass="16615">MVYEAKMKENEQNVLEFIERIERERKREDSLQLLEIFEKVSGYPAKMWGASIIGFGKYDYQYKSGHSGSAPLTGFAPGKGHKISLYLLIPYTNEMAPFMEKLGKFTHGKSCLYINKLSDIDIGVLKEMIKFNINYLKEKYPATK</sequence>
<dbReference type="Pfam" id="PF08818">
    <property type="entry name" value="DUF1801"/>
    <property type="match status" value="1"/>
</dbReference>
<protein>
    <submittedName>
        <fullName evidence="2">DUF1801 domain-containing protein</fullName>
    </submittedName>
</protein>
<dbReference type="RefSeq" id="WP_197113597.1">
    <property type="nucleotide sequence ID" value="NZ_JACBXQ010000001.1"/>
</dbReference>
<dbReference type="SUPFAM" id="SSF159888">
    <property type="entry name" value="YdhG-like"/>
    <property type="match status" value="1"/>
</dbReference>
<accession>A0ABS0LPI0</accession>
<feature type="domain" description="YdhG-like" evidence="1">
    <location>
        <begin position="26"/>
        <end position="133"/>
    </location>
</feature>
<proteinExistence type="predicted"/>
<dbReference type="InterPro" id="IPR014922">
    <property type="entry name" value="YdhG-like"/>
</dbReference>
<evidence type="ECO:0000259" key="1">
    <source>
        <dbReference type="Pfam" id="PF08818"/>
    </source>
</evidence>
<dbReference type="Proteomes" id="UP000721415">
    <property type="component" value="Unassembled WGS sequence"/>
</dbReference>
<comment type="caution">
    <text evidence="2">The sequence shown here is derived from an EMBL/GenBank/DDBJ whole genome shotgun (WGS) entry which is preliminary data.</text>
</comment>
<evidence type="ECO:0000313" key="3">
    <source>
        <dbReference type="Proteomes" id="UP000721415"/>
    </source>
</evidence>
<evidence type="ECO:0000313" key="2">
    <source>
        <dbReference type="EMBL" id="MBG9985410.1"/>
    </source>
</evidence>
<gene>
    <name evidence="2" type="ORF">HZY91_00710</name>
</gene>
<reference evidence="2 3" key="1">
    <citation type="submission" date="2020-07" db="EMBL/GenBank/DDBJ databases">
        <title>Facklamia lactis sp. nov., isolated from raw milk.</title>
        <authorList>
            <person name="Doll E.V."/>
            <person name="Huptas C."/>
            <person name="Staib L."/>
            <person name="Wenning M."/>
            <person name="Scherer S."/>
        </authorList>
    </citation>
    <scope>NUCLEOTIDE SEQUENCE [LARGE SCALE GENOMIC DNA]</scope>
    <source>
        <strain evidence="2 3">DSM 111018</strain>
    </source>
</reference>
<dbReference type="EMBL" id="JACBXQ010000001">
    <property type="protein sequence ID" value="MBG9985410.1"/>
    <property type="molecule type" value="Genomic_DNA"/>
</dbReference>
<keyword evidence="3" id="KW-1185">Reference proteome</keyword>